<evidence type="ECO:0000313" key="3">
    <source>
        <dbReference type="Proteomes" id="UP000003639"/>
    </source>
</evidence>
<protein>
    <submittedName>
        <fullName evidence="2">Uncharacterized protein</fullName>
    </submittedName>
</protein>
<gene>
    <name evidence="2" type="ORF">BACCAP_03952</name>
</gene>
<organism evidence="2 3">
    <name type="scientific">Pseudoflavonifractor capillosus ATCC 29799</name>
    <dbReference type="NCBI Taxonomy" id="411467"/>
    <lineage>
        <taxon>Bacteria</taxon>
        <taxon>Bacillati</taxon>
        <taxon>Bacillota</taxon>
        <taxon>Clostridia</taxon>
        <taxon>Eubacteriales</taxon>
        <taxon>Oscillospiraceae</taxon>
        <taxon>Pseudoflavonifractor</taxon>
    </lineage>
</organism>
<name>A6P0E2_9FIRM</name>
<comment type="caution">
    <text evidence="2">The sequence shown here is derived from an EMBL/GenBank/DDBJ whole genome shotgun (WGS) entry which is preliminary data.</text>
</comment>
<evidence type="ECO:0000313" key="2">
    <source>
        <dbReference type="EMBL" id="EDM98292.1"/>
    </source>
</evidence>
<proteinExistence type="predicted"/>
<keyword evidence="1" id="KW-0472">Membrane</keyword>
<dbReference type="EMBL" id="AAXG02000041">
    <property type="protein sequence ID" value="EDM98292.1"/>
    <property type="molecule type" value="Genomic_DNA"/>
</dbReference>
<accession>A6P0E2</accession>
<dbReference type="Proteomes" id="UP000003639">
    <property type="component" value="Unassembled WGS sequence"/>
</dbReference>
<reference evidence="2 3" key="1">
    <citation type="submission" date="2007-04" db="EMBL/GenBank/DDBJ databases">
        <authorList>
            <person name="Fulton L."/>
            <person name="Clifton S."/>
            <person name="Fulton B."/>
            <person name="Xu J."/>
            <person name="Minx P."/>
            <person name="Pepin K.H."/>
            <person name="Johnson M."/>
            <person name="Thiruvilangam P."/>
            <person name="Bhonagiri V."/>
            <person name="Nash W.E."/>
            <person name="Mardis E.R."/>
            <person name="Wilson R.K."/>
        </authorList>
    </citation>
    <scope>NUCLEOTIDE SEQUENCE [LARGE SCALE GENOMIC DNA]</scope>
    <source>
        <strain evidence="2 3">ATCC 29799</strain>
    </source>
</reference>
<dbReference type="AlphaFoldDB" id="A6P0E2"/>
<dbReference type="STRING" id="411467.BACCAP_03952"/>
<sequence length="42" mass="4869">MTVNWLGWICYFTTGYEFFYGVSFLRNSGGVCLYLVVLLYAT</sequence>
<feature type="transmembrane region" description="Helical" evidence="1">
    <location>
        <begin position="20"/>
        <end position="41"/>
    </location>
</feature>
<keyword evidence="3" id="KW-1185">Reference proteome</keyword>
<reference evidence="2 3" key="2">
    <citation type="submission" date="2007-06" db="EMBL/GenBank/DDBJ databases">
        <title>Draft genome sequence of Pseudoflavonifractor capillosus ATCC 29799.</title>
        <authorList>
            <person name="Sudarsanam P."/>
            <person name="Ley R."/>
            <person name="Guruge J."/>
            <person name="Turnbaugh P.J."/>
            <person name="Mahowald M."/>
            <person name="Liep D."/>
            <person name="Gordon J."/>
        </authorList>
    </citation>
    <scope>NUCLEOTIDE SEQUENCE [LARGE SCALE GENOMIC DNA]</scope>
    <source>
        <strain evidence="2 3">ATCC 29799</strain>
    </source>
</reference>
<keyword evidence="1" id="KW-0812">Transmembrane</keyword>
<keyword evidence="1" id="KW-1133">Transmembrane helix</keyword>
<evidence type="ECO:0000256" key="1">
    <source>
        <dbReference type="SAM" id="Phobius"/>
    </source>
</evidence>